<proteinExistence type="predicted"/>
<protein>
    <submittedName>
        <fullName evidence="1">Uncharacterized protein</fullName>
    </submittedName>
</protein>
<name>A0AC59YDJ1_RANTA</name>
<reference evidence="1" key="1">
    <citation type="submission" date="2023-05" db="EMBL/GenBank/DDBJ databases">
        <authorList>
            <consortium name="ELIXIR-Norway"/>
        </authorList>
    </citation>
    <scope>NUCLEOTIDE SEQUENCE</scope>
</reference>
<organism evidence="1 2">
    <name type="scientific">Rangifer tarandus platyrhynchus</name>
    <name type="common">Svalbard reindeer</name>
    <dbReference type="NCBI Taxonomy" id="3082113"/>
    <lineage>
        <taxon>Eukaryota</taxon>
        <taxon>Metazoa</taxon>
        <taxon>Chordata</taxon>
        <taxon>Craniata</taxon>
        <taxon>Vertebrata</taxon>
        <taxon>Euteleostomi</taxon>
        <taxon>Mammalia</taxon>
        <taxon>Eutheria</taxon>
        <taxon>Laurasiatheria</taxon>
        <taxon>Artiodactyla</taxon>
        <taxon>Ruminantia</taxon>
        <taxon>Pecora</taxon>
        <taxon>Cervidae</taxon>
        <taxon>Odocoileinae</taxon>
        <taxon>Rangifer</taxon>
    </lineage>
</organism>
<sequence length="285" mass="31069">MAMLAAMHSDQKHAVVACHTDKPNSTDLNKGFQAGLRARGAKDHRPGRLKISEEGPAAEPGNLAPSSQPEGDAPPPTPAAERRGGSGARSCGKPARRKRRTQEKGARTWPVCSRTETQQPGGPAQGARLPRHRQRSACAREARRPRGPQLRPPSSPGAQRRRRRRRRQNPSGNSEPRGPARRAPWSGGEGLRSPPPRRPARLPSPEPTHLLLLLLVSPSWPPARPSRRRADAGPLPRGRSRRRRRRPARPAAAAASGRVRRAPRPLGPPTRSRPRLQRCRAAAGP</sequence>
<dbReference type="EMBL" id="OX596097">
    <property type="protein sequence ID" value="CAM9605974.1"/>
    <property type="molecule type" value="Genomic_DNA"/>
</dbReference>
<accession>A0AC59YDJ1</accession>
<evidence type="ECO:0000313" key="2">
    <source>
        <dbReference type="Proteomes" id="UP001162501"/>
    </source>
</evidence>
<reference evidence="1" key="2">
    <citation type="submission" date="2025-03" db="EMBL/GenBank/DDBJ databases">
        <authorList>
            <consortium name="ELIXIR-Norway"/>
            <consortium name="Elixir Norway"/>
        </authorList>
    </citation>
    <scope>NUCLEOTIDE SEQUENCE</scope>
</reference>
<gene>
    <name evidence="1" type="ORF">MRATA1EN22A_LOCUS4891</name>
</gene>
<dbReference type="Proteomes" id="UP001162501">
    <property type="component" value="Chromosome 13"/>
</dbReference>
<evidence type="ECO:0000313" key="1">
    <source>
        <dbReference type="EMBL" id="CAM9605974.1"/>
    </source>
</evidence>